<dbReference type="NCBIfam" id="TIGR00247">
    <property type="entry name" value="endolytic transglycosylase MltG"/>
    <property type="match status" value="1"/>
</dbReference>
<evidence type="ECO:0000256" key="2">
    <source>
        <dbReference type="ARBA" id="ARBA00022692"/>
    </source>
</evidence>
<feature type="compositionally biased region" description="Low complexity" evidence="8">
    <location>
        <begin position="26"/>
        <end position="106"/>
    </location>
</feature>
<reference evidence="9 10" key="2">
    <citation type="journal article" date="2011" name="J. Antibiot.">
        <title>Furaquinocins I and J: novel polyketide isoprenoid hybrid compounds from Streptomyces reveromyceticus SN-593.</title>
        <authorList>
            <person name="Panthee S."/>
            <person name="Takahashi S."/>
            <person name="Takagi H."/>
            <person name="Nogawa T."/>
            <person name="Oowada E."/>
            <person name="Uramoto M."/>
            <person name="Osada H."/>
        </authorList>
    </citation>
    <scope>NUCLEOTIDE SEQUENCE [LARGE SCALE GENOMIC DNA]</scope>
    <source>
        <strain evidence="9 10">SN-593</strain>
    </source>
</reference>
<evidence type="ECO:0000313" key="9">
    <source>
        <dbReference type="EMBL" id="BBA96003.1"/>
    </source>
</evidence>
<comment type="subcellular location">
    <subcellularLocation>
        <location evidence="7">Cell membrane</location>
        <topology evidence="7">Single-pass membrane protein</topology>
    </subcellularLocation>
</comment>
<dbReference type="EMBL" id="AP018365">
    <property type="protein sequence ID" value="BBA96003.1"/>
    <property type="molecule type" value="Genomic_DNA"/>
</dbReference>
<keyword evidence="10" id="KW-1185">Reference proteome</keyword>
<dbReference type="InterPro" id="IPR003770">
    <property type="entry name" value="MLTG-like"/>
</dbReference>
<protein>
    <recommendedName>
        <fullName evidence="7">Endolytic murein transglycosylase</fullName>
        <ecNumber evidence="7">4.2.2.29</ecNumber>
    </recommendedName>
    <alternativeName>
        <fullName evidence="7">Peptidoglycan lytic transglycosylase</fullName>
    </alternativeName>
    <alternativeName>
        <fullName evidence="7">Peptidoglycan polymerization terminase</fullName>
    </alternativeName>
</protein>
<dbReference type="Proteomes" id="UP000595703">
    <property type="component" value="Chromosome"/>
</dbReference>
<dbReference type="GO" id="GO:0005886">
    <property type="term" value="C:plasma membrane"/>
    <property type="evidence" value="ECO:0007669"/>
    <property type="project" value="UniProtKB-SubCell"/>
</dbReference>
<proteinExistence type="inferred from homology"/>
<dbReference type="GO" id="GO:0008932">
    <property type="term" value="F:lytic endotransglycosylase activity"/>
    <property type="evidence" value="ECO:0007669"/>
    <property type="project" value="UniProtKB-UniRule"/>
</dbReference>
<dbReference type="AlphaFoldDB" id="A0A7U3UNX0"/>
<reference evidence="9 10" key="4">
    <citation type="journal article" date="2020" name="Sci. Rep.">
        <title>beta-carboline chemical signals induce reveromycin production through a LuxR family regulator in Streptomyces sp. SN-593.</title>
        <authorList>
            <person name="Panthee S."/>
            <person name="Kito N."/>
            <person name="Hayashi T."/>
            <person name="Shimizu T."/>
            <person name="Ishikawa J."/>
            <person name="Hamamoto H."/>
            <person name="Osada H."/>
            <person name="Takahashi S."/>
        </authorList>
    </citation>
    <scope>NUCLEOTIDE SEQUENCE [LARGE SCALE GENOMIC DNA]</scope>
    <source>
        <strain evidence="9 10">SN-593</strain>
    </source>
</reference>
<comment type="function">
    <text evidence="7">Functions as a peptidoglycan terminase that cleaves nascent peptidoglycan strands endolytically to terminate their elongation.</text>
</comment>
<evidence type="ECO:0000256" key="5">
    <source>
        <dbReference type="ARBA" id="ARBA00023239"/>
    </source>
</evidence>
<keyword evidence="3 7" id="KW-1133">Transmembrane helix</keyword>
<feature type="compositionally biased region" description="Basic and acidic residues" evidence="8">
    <location>
        <begin position="260"/>
        <end position="270"/>
    </location>
</feature>
<sequence>MPMTDYGRGSGSEPWHPEDPLFGDVYDQGYPQQHPQQPQDWSQQGDWQDPYATGQQHQQYPQAPQQGYEQQYDQQQYPQHQHQQQYPQAPQQGQVQHGYPQQQTGYDGYGGGYEGYEGYGTGAYRPGQADGYVQDPYGGMQPQDPYGQQPGYYGQQQPQHPQPPQQQGYQQQDPFQGQPRQPQQPGGQQHPQQVQQAGPGQQAQPRQPGAGAPGAPDADEQRRPGTPPGAGAPGHPQEPGTRPLRPAPAETGDWDADNEADPRDHAFFADHDDDDDDADASEPGRSGGRRSGRSQGQPTKKRRSGCACVVVLAVLVGGVGGVGYVGYNMYESRFGPPPDFSGAGTGDVQVDIPAGSSATTMGNILKKAGVVKSVGAFTSAAGKNPKGNFIQAGVYDLHRQMSGAAAVTMMLDPKSQNNLIIAEGMRDKQIYAAIDTRLGVKAGTTEQTAHDQAKQLGLPSWADSDPDITDPLEGFLFPSRYSIAKGEKPVEVLKQMVDEADKQYAQFDMAAEAKKQGLSNPLQLVTVASLVQAEGKTDDDFRKMAKVVYNRMVPNNSETRGLLQFDSTYNYVKNSSQTDISTAEVNSLDSPYNTYKNQGLPPGPIGNPGADALKAAMSPDSGNWWYFISLDGKTTKFTQTKAEFDKLYQQYNSQ</sequence>
<comment type="similarity">
    <text evidence="7">Belongs to the transglycosylase MltG family.</text>
</comment>
<feature type="site" description="Important for catalytic activity" evidence="7">
    <location>
        <position position="534"/>
    </location>
</feature>
<dbReference type="HAMAP" id="MF_02065">
    <property type="entry name" value="MltG"/>
    <property type="match status" value="1"/>
</dbReference>
<evidence type="ECO:0000256" key="8">
    <source>
        <dbReference type="SAM" id="MobiDB-lite"/>
    </source>
</evidence>
<reference evidence="9 10" key="1">
    <citation type="journal article" date="2010" name="J. Bacteriol.">
        <title>Biochemical characterization of a novel indole prenyltransferase from Streptomyces sp. SN-593.</title>
        <authorList>
            <person name="Takahashi S."/>
            <person name="Takagi H."/>
            <person name="Toyoda A."/>
            <person name="Uramoto M."/>
            <person name="Nogawa T."/>
            <person name="Ueki M."/>
            <person name="Sakaki Y."/>
            <person name="Osada H."/>
        </authorList>
    </citation>
    <scope>NUCLEOTIDE SEQUENCE [LARGE SCALE GENOMIC DNA]</scope>
    <source>
        <strain evidence="9 10">SN-593</strain>
    </source>
</reference>
<feature type="compositionally biased region" description="Low complexity" evidence="8">
    <location>
        <begin position="136"/>
        <end position="216"/>
    </location>
</feature>
<dbReference type="GO" id="GO:0071555">
    <property type="term" value="P:cell wall organization"/>
    <property type="evidence" value="ECO:0007669"/>
    <property type="project" value="UniProtKB-KW"/>
</dbReference>
<evidence type="ECO:0000256" key="7">
    <source>
        <dbReference type="HAMAP-Rule" id="MF_02065"/>
    </source>
</evidence>
<dbReference type="KEGG" id="arev:RVR_1112"/>
<keyword evidence="1 7" id="KW-1003">Cell membrane</keyword>
<comment type="catalytic activity">
    <reaction evidence="7">
        <text>a peptidoglycan chain = a peptidoglycan chain with N-acetyl-1,6-anhydromuramyl-[peptide] at the reducing end + a peptidoglycan chain with N-acetylglucosamine at the non-reducing end.</text>
        <dbReference type="EC" id="4.2.2.29"/>
    </reaction>
</comment>
<feature type="transmembrane region" description="Helical" evidence="7">
    <location>
        <begin position="306"/>
        <end position="327"/>
    </location>
</feature>
<reference evidence="9 10" key="3">
    <citation type="journal article" date="2011" name="Nat. Chem. Biol.">
        <title>Reveromycin A biosynthesis uses RevG and RevJ for stereospecific spiroacetal formation.</title>
        <authorList>
            <person name="Takahashi S."/>
            <person name="Toyoda A."/>
            <person name="Sekiyama Y."/>
            <person name="Takagi H."/>
            <person name="Nogawa T."/>
            <person name="Uramoto M."/>
            <person name="Suzuki R."/>
            <person name="Koshino H."/>
            <person name="Kumano T."/>
            <person name="Panthee S."/>
            <person name="Dairi T."/>
            <person name="Ishikawa J."/>
            <person name="Ikeda H."/>
            <person name="Sakaki Y."/>
            <person name="Osada H."/>
        </authorList>
    </citation>
    <scope>NUCLEOTIDE SEQUENCE [LARGE SCALE GENOMIC DNA]</scope>
    <source>
        <strain evidence="9 10">SN-593</strain>
    </source>
</reference>
<feature type="region of interest" description="Disordered" evidence="8">
    <location>
        <begin position="1"/>
        <end position="302"/>
    </location>
</feature>
<dbReference type="GO" id="GO:0009252">
    <property type="term" value="P:peptidoglycan biosynthetic process"/>
    <property type="evidence" value="ECO:0007669"/>
    <property type="project" value="UniProtKB-UniRule"/>
</dbReference>
<dbReference type="PANTHER" id="PTHR30518:SF2">
    <property type="entry name" value="ENDOLYTIC MUREIN TRANSGLYCOSYLASE"/>
    <property type="match status" value="1"/>
</dbReference>
<dbReference type="EC" id="4.2.2.29" evidence="7"/>
<feature type="compositionally biased region" description="Acidic residues" evidence="8">
    <location>
        <begin position="271"/>
        <end position="280"/>
    </location>
</feature>
<evidence type="ECO:0000256" key="1">
    <source>
        <dbReference type="ARBA" id="ARBA00022475"/>
    </source>
</evidence>
<dbReference type="Gene3D" id="3.30.1490.480">
    <property type="entry name" value="Endolytic murein transglycosylase"/>
    <property type="match status" value="1"/>
</dbReference>
<organism evidence="9 10">
    <name type="scientific">Actinacidiphila reveromycinica</name>
    <dbReference type="NCBI Taxonomy" id="659352"/>
    <lineage>
        <taxon>Bacteria</taxon>
        <taxon>Bacillati</taxon>
        <taxon>Actinomycetota</taxon>
        <taxon>Actinomycetes</taxon>
        <taxon>Kitasatosporales</taxon>
        <taxon>Streptomycetaceae</taxon>
        <taxon>Actinacidiphila</taxon>
    </lineage>
</organism>
<keyword evidence="6 7" id="KW-0961">Cell wall biogenesis/degradation</keyword>
<keyword evidence="5 7" id="KW-0456">Lyase</keyword>
<accession>A0A7U3UNX0</accession>
<dbReference type="PANTHER" id="PTHR30518">
    <property type="entry name" value="ENDOLYTIC MUREIN TRANSGLYCOSYLASE"/>
    <property type="match status" value="1"/>
</dbReference>
<keyword evidence="2 7" id="KW-0812">Transmembrane</keyword>
<dbReference type="Pfam" id="PF02618">
    <property type="entry name" value="YceG"/>
    <property type="match status" value="1"/>
</dbReference>
<feature type="compositionally biased region" description="Gly residues" evidence="8">
    <location>
        <begin position="107"/>
        <end position="121"/>
    </location>
</feature>
<evidence type="ECO:0000256" key="3">
    <source>
        <dbReference type="ARBA" id="ARBA00022989"/>
    </source>
</evidence>
<evidence type="ECO:0000313" key="10">
    <source>
        <dbReference type="Proteomes" id="UP000595703"/>
    </source>
</evidence>
<keyword evidence="4 7" id="KW-0472">Membrane</keyword>
<evidence type="ECO:0000256" key="4">
    <source>
        <dbReference type="ARBA" id="ARBA00023136"/>
    </source>
</evidence>
<gene>
    <name evidence="7" type="primary">mltG</name>
    <name evidence="9" type="ORF">RVR_1112</name>
</gene>
<evidence type="ECO:0000256" key="6">
    <source>
        <dbReference type="ARBA" id="ARBA00023316"/>
    </source>
</evidence>
<name>A0A7U3UNX0_9ACTN</name>